<protein>
    <recommendedName>
        <fullName evidence="1">Creatinase N-terminal domain-containing protein</fullName>
    </recommendedName>
</protein>
<proteinExistence type="predicted"/>
<dbReference type="InterPro" id="IPR029149">
    <property type="entry name" value="Creatin/AminoP/Spt16_N"/>
</dbReference>
<sequence length="191" mass="22180">MDKIPKKNKVINKRINILRKKFKKFNIDGYAIPKNDEFFSEYAVKDRLKIISNFNGSAGLAIILKKKNYLFVDGRYTIQAQQQSGKQFKIIEIHKFLPHKIIKKLTLGFDPSLFTNKQLNIYFGNLLRLKPINRNLIDEIHQLKASKSKSFYSLDNKIVGENYKSKIDKIAKILKLNKADYLFVSAPENVA</sequence>
<accession>A0A383D327</accession>
<evidence type="ECO:0000313" key="2">
    <source>
        <dbReference type="EMBL" id="SVE38268.1"/>
    </source>
</evidence>
<name>A0A383D327_9ZZZZ</name>
<evidence type="ECO:0000259" key="1">
    <source>
        <dbReference type="Pfam" id="PF01321"/>
    </source>
</evidence>
<feature type="domain" description="Creatinase N-terminal" evidence="1">
    <location>
        <begin position="14"/>
        <end position="120"/>
    </location>
</feature>
<dbReference type="AlphaFoldDB" id="A0A383D327"/>
<feature type="non-terminal residue" evidence="2">
    <location>
        <position position="191"/>
    </location>
</feature>
<gene>
    <name evidence="2" type="ORF">METZ01_LOCUS491122</name>
</gene>
<reference evidence="2" key="1">
    <citation type="submission" date="2018-05" db="EMBL/GenBank/DDBJ databases">
        <authorList>
            <person name="Lanie J.A."/>
            <person name="Ng W.-L."/>
            <person name="Kazmierczak K.M."/>
            <person name="Andrzejewski T.M."/>
            <person name="Davidsen T.M."/>
            <person name="Wayne K.J."/>
            <person name="Tettelin H."/>
            <person name="Glass J.I."/>
            <person name="Rusch D."/>
            <person name="Podicherti R."/>
            <person name="Tsui H.-C.T."/>
            <person name="Winkler M.E."/>
        </authorList>
    </citation>
    <scope>NUCLEOTIDE SEQUENCE</scope>
</reference>
<dbReference type="PANTHER" id="PTHR43763:SF6">
    <property type="entry name" value="XAA-PRO AMINOPEPTIDASE 1"/>
    <property type="match status" value="1"/>
</dbReference>
<dbReference type="EMBL" id="UINC01213477">
    <property type="protein sequence ID" value="SVE38268.1"/>
    <property type="molecule type" value="Genomic_DNA"/>
</dbReference>
<organism evidence="2">
    <name type="scientific">marine metagenome</name>
    <dbReference type="NCBI Taxonomy" id="408172"/>
    <lineage>
        <taxon>unclassified sequences</taxon>
        <taxon>metagenomes</taxon>
        <taxon>ecological metagenomes</taxon>
    </lineage>
</organism>
<dbReference type="PANTHER" id="PTHR43763">
    <property type="entry name" value="XAA-PRO AMINOPEPTIDASE 1"/>
    <property type="match status" value="1"/>
</dbReference>
<dbReference type="InterPro" id="IPR000587">
    <property type="entry name" value="Creatinase_N"/>
</dbReference>
<dbReference type="SUPFAM" id="SSF53092">
    <property type="entry name" value="Creatinase/prolidase N-terminal domain"/>
    <property type="match status" value="1"/>
</dbReference>
<dbReference type="InterPro" id="IPR050422">
    <property type="entry name" value="X-Pro_aminopeptidase_P"/>
</dbReference>
<dbReference type="Gene3D" id="3.40.350.10">
    <property type="entry name" value="Creatinase/prolidase N-terminal domain"/>
    <property type="match status" value="1"/>
</dbReference>
<dbReference type="Pfam" id="PF01321">
    <property type="entry name" value="Creatinase_N"/>
    <property type="match status" value="1"/>
</dbReference>